<name>A0A0E0ERI9_9ORYZ</name>
<feature type="compositionally biased region" description="Basic and acidic residues" evidence="1">
    <location>
        <begin position="207"/>
        <end position="219"/>
    </location>
</feature>
<dbReference type="PROSITE" id="PS50076">
    <property type="entry name" value="DNAJ_2"/>
    <property type="match status" value="1"/>
</dbReference>
<dbReference type="Proteomes" id="UP000008021">
    <property type="component" value="Chromosome 9"/>
</dbReference>
<evidence type="ECO:0000313" key="4">
    <source>
        <dbReference type="Proteomes" id="UP000008021"/>
    </source>
</evidence>
<dbReference type="InterPro" id="IPR001623">
    <property type="entry name" value="DnaJ_domain"/>
</dbReference>
<dbReference type="FunFam" id="1.10.287.110:FF:000098">
    <property type="entry name" value="Chaperone protein dnaJ 20, chloroplastic"/>
    <property type="match status" value="1"/>
</dbReference>
<proteinExistence type="predicted"/>
<dbReference type="PANTHER" id="PTHR45090:SF3">
    <property type="entry name" value="OS09G0368800 PROTEIN"/>
    <property type="match status" value="1"/>
</dbReference>
<dbReference type="STRING" id="40149.A0A0E0ERI9"/>
<dbReference type="eggNOG" id="KOG0712">
    <property type="taxonomic scope" value="Eukaryota"/>
</dbReference>
<dbReference type="HOGENOM" id="CLU_017633_9_0_1"/>
<reference evidence="3" key="2">
    <citation type="submission" date="2018-05" db="EMBL/GenBank/DDBJ databases">
        <title>OmerRS3 (Oryza meridionalis Reference Sequence Version 3).</title>
        <authorList>
            <person name="Zhang J."/>
            <person name="Kudrna D."/>
            <person name="Lee S."/>
            <person name="Talag J."/>
            <person name="Welchert J."/>
            <person name="Wing R.A."/>
        </authorList>
    </citation>
    <scope>NUCLEOTIDE SEQUENCE [LARGE SCALE GENOMIC DNA]</scope>
    <source>
        <strain evidence="3">cv. OR44</strain>
    </source>
</reference>
<evidence type="ECO:0000313" key="3">
    <source>
        <dbReference type="EnsemblPlants" id="OMERI09G06180.1"/>
    </source>
</evidence>
<dbReference type="EnsemblPlants" id="OMERI09G06180.1">
    <property type="protein sequence ID" value="OMERI09G06180.1"/>
    <property type="gene ID" value="OMERI09G06180"/>
</dbReference>
<protein>
    <recommendedName>
        <fullName evidence="2">J domain-containing protein</fullName>
    </recommendedName>
</protein>
<dbReference type="Gramene" id="OMERI09G06180.1">
    <property type="protein sequence ID" value="OMERI09G06180.1"/>
    <property type="gene ID" value="OMERI09G06180"/>
</dbReference>
<dbReference type="GO" id="GO:0005783">
    <property type="term" value="C:endoplasmic reticulum"/>
    <property type="evidence" value="ECO:0007669"/>
    <property type="project" value="UniProtKB-ARBA"/>
</dbReference>
<feature type="domain" description="J" evidence="2">
    <location>
        <begin position="54"/>
        <end position="123"/>
    </location>
</feature>
<dbReference type="InterPro" id="IPR053232">
    <property type="entry name" value="DnaJ_C/III_chloroplastic"/>
</dbReference>
<reference evidence="3" key="1">
    <citation type="submission" date="2015-04" db="UniProtKB">
        <authorList>
            <consortium name="EnsemblPlants"/>
        </authorList>
    </citation>
    <scope>IDENTIFICATION</scope>
</reference>
<dbReference type="InterPro" id="IPR036869">
    <property type="entry name" value="J_dom_sf"/>
</dbReference>
<dbReference type="Gene3D" id="1.10.287.110">
    <property type="entry name" value="DnaJ domain"/>
    <property type="match status" value="1"/>
</dbReference>
<keyword evidence="4" id="KW-1185">Reference proteome</keyword>
<organism evidence="3">
    <name type="scientific">Oryza meridionalis</name>
    <dbReference type="NCBI Taxonomy" id="40149"/>
    <lineage>
        <taxon>Eukaryota</taxon>
        <taxon>Viridiplantae</taxon>
        <taxon>Streptophyta</taxon>
        <taxon>Embryophyta</taxon>
        <taxon>Tracheophyta</taxon>
        <taxon>Spermatophyta</taxon>
        <taxon>Magnoliopsida</taxon>
        <taxon>Liliopsida</taxon>
        <taxon>Poales</taxon>
        <taxon>Poaceae</taxon>
        <taxon>BOP clade</taxon>
        <taxon>Oryzoideae</taxon>
        <taxon>Oryzeae</taxon>
        <taxon>Oryzinae</taxon>
        <taxon>Oryza</taxon>
    </lineage>
</organism>
<feature type="region of interest" description="Disordered" evidence="1">
    <location>
        <begin position="197"/>
        <end position="219"/>
    </location>
</feature>
<sequence length="219" mass="24077">MNTAVEVRCAGGGGGGVNAAAFGRRMMRPAPAGHCRVIRAAATSTVASGRGEDDYYKVLSLDRAGEVGAEEIRRAYRRLALRYHPDACPPSRRAESTRLFLQLRRAYETLSDPALRVRYDAELMMRVRRPASAARPAAEEDASSSSSSLARDVWEAQLRTLRARSDERRRHGAAGRARRGRWFEILGSAVCDNIEVGSSAPYSKENGQSRDKPNSIKNL</sequence>
<dbReference type="SUPFAM" id="SSF46565">
    <property type="entry name" value="Chaperone J-domain"/>
    <property type="match status" value="1"/>
</dbReference>
<accession>A0A0E0ERI9</accession>
<dbReference type="PRINTS" id="PR00625">
    <property type="entry name" value="JDOMAIN"/>
</dbReference>
<dbReference type="SMART" id="SM00271">
    <property type="entry name" value="DnaJ"/>
    <property type="match status" value="1"/>
</dbReference>
<evidence type="ECO:0000256" key="1">
    <source>
        <dbReference type="SAM" id="MobiDB-lite"/>
    </source>
</evidence>
<dbReference type="Pfam" id="PF00226">
    <property type="entry name" value="DnaJ"/>
    <property type="match status" value="1"/>
</dbReference>
<dbReference type="CDD" id="cd06257">
    <property type="entry name" value="DnaJ"/>
    <property type="match status" value="1"/>
</dbReference>
<dbReference type="AlphaFoldDB" id="A0A0E0ERI9"/>
<evidence type="ECO:0000259" key="2">
    <source>
        <dbReference type="PROSITE" id="PS50076"/>
    </source>
</evidence>
<dbReference type="PANTHER" id="PTHR45090">
    <property type="entry name" value="CHAPERONE PROTEIN DNAJ 20 CHLOROPLASTIC"/>
    <property type="match status" value="1"/>
</dbReference>
<dbReference type="GO" id="GO:0009507">
    <property type="term" value="C:chloroplast"/>
    <property type="evidence" value="ECO:0007669"/>
    <property type="project" value="TreeGrafter"/>
</dbReference>